<dbReference type="EC" id="4.1.2.13" evidence="4"/>
<evidence type="ECO:0000256" key="4">
    <source>
        <dbReference type="ARBA" id="ARBA00013068"/>
    </source>
</evidence>
<evidence type="ECO:0000256" key="2">
    <source>
        <dbReference type="ARBA" id="ARBA00004714"/>
    </source>
</evidence>
<evidence type="ECO:0000313" key="9">
    <source>
        <dbReference type="EMBL" id="ARN83513.1"/>
    </source>
</evidence>
<evidence type="ECO:0000256" key="6">
    <source>
        <dbReference type="ARBA" id="ARBA00023239"/>
    </source>
</evidence>
<evidence type="ECO:0000256" key="1">
    <source>
        <dbReference type="ARBA" id="ARBA00000441"/>
    </source>
</evidence>
<comment type="pathway">
    <text evidence="2">Carbohydrate degradation; glycolysis; D-glyceraldehyde 3-phosphate and glycerone phosphate from D-glucose: step 4/4.</text>
</comment>
<keyword evidence="6" id="KW-0456">Lyase</keyword>
<dbReference type="GO" id="GO:0006096">
    <property type="term" value="P:glycolytic process"/>
    <property type="evidence" value="ECO:0007669"/>
    <property type="project" value="UniProtKB-UniPathway"/>
</dbReference>
<sequence>MDKDHLARTAKALVAEGRGIFAADESGGTIAKRFAAIGVGSTEETRRDYRELLFRSKDALRQYISGVILFDETIRQSASDGAPLVKLIEAAGAIPGIKVDLGARPLPNFPGETITEGLDGLHDRLMNYYGLGARFAKWRAVIDINQDTGVPTEYAVEANARALARYAAHCQDANLAPIVEPEVLMDGDHDIERCAEVTEFVLNRVFAALYEARVFLEGMALKPNMVVAGKKCARRAPPEQVAEATLRVLRRTVPIAVPGVAFLSGGQSDVEATANLDAINRIRGPWALTFSYGRALQTSALKCWAGKPENVKAAQAAFTHRARMNALASQGRWTEKQEEAA</sequence>
<dbReference type="STRING" id="655015.B1812_09170"/>
<protein>
    <recommendedName>
        <fullName evidence="8">Probable fructose-bisphosphate aldolase class 1</fullName>
        <ecNumber evidence="4">4.1.2.13</ecNumber>
    </recommendedName>
    <alternativeName>
        <fullName evidence="7">Fructose-bisphosphate aldolase class I</fullName>
    </alternativeName>
</protein>
<dbReference type="EMBL" id="CP019948">
    <property type="protein sequence ID" value="ARN83513.1"/>
    <property type="molecule type" value="Genomic_DNA"/>
</dbReference>
<dbReference type="NCBIfam" id="NF033379">
    <property type="entry name" value="FrucBisAld_I"/>
    <property type="match status" value="1"/>
</dbReference>
<keyword evidence="5" id="KW-0324">Glycolysis</keyword>
<keyword evidence="10" id="KW-1185">Reference proteome</keyword>
<organism evidence="9 10">
    <name type="scientific">Methylocystis bryophila</name>
    <dbReference type="NCBI Taxonomy" id="655015"/>
    <lineage>
        <taxon>Bacteria</taxon>
        <taxon>Pseudomonadati</taxon>
        <taxon>Pseudomonadota</taxon>
        <taxon>Alphaproteobacteria</taxon>
        <taxon>Hyphomicrobiales</taxon>
        <taxon>Methylocystaceae</taxon>
        <taxon>Methylocystis</taxon>
    </lineage>
</organism>
<dbReference type="Proteomes" id="UP000193978">
    <property type="component" value="Chromosome"/>
</dbReference>
<dbReference type="OrthoDB" id="9793595at2"/>
<comment type="catalytic activity">
    <reaction evidence="1">
        <text>beta-D-fructose 1,6-bisphosphate = D-glyceraldehyde 3-phosphate + dihydroxyacetone phosphate</text>
        <dbReference type="Rhea" id="RHEA:14729"/>
        <dbReference type="ChEBI" id="CHEBI:32966"/>
        <dbReference type="ChEBI" id="CHEBI:57642"/>
        <dbReference type="ChEBI" id="CHEBI:59776"/>
        <dbReference type="EC" id="4.1.2.13"/>
    </reaction>
</comment>
<dbReference type="CDD" id="cd00948">
    <property type="entry name" value="FBP_aldolase_I_a"/>
    <property type="match status" value="1"/>
</dbReference>
<evidence type="ECO:0000313" key="10">
    <source>
        <dbReference type="Proteomes" id="UP000193978"/>
    </source>
</evidence>
<reference evidence="9 10" key="1">
    <citation type="submission" date="2017-02" db="EMBL/GenBank/DDBJ databases">
        <authorList>
            <person name="Peterson S.W."/>
        </authorList>
    </citation>
    <scope>NUCLEOTIDE SEQUENCE [LARGE SCALE GENOMIC DNA]</scope>
    <source>
        <strain evidence="9 10">S285</strain>
    </source>
</reference>
<dbReference type="Pfam" id="PF00274">
    <property type="entry name" value="Glycolytic"/>
    <property type="match status" value="1"/>
</dbReference>
<dbReference type="RefSeq" id="WP_085773615.1">
    <property type="nucleotide sequence ID" value="NZ_AP027149.1"/>
</dbReference>
<dbReference type="PANTHER" id="PTHR11627">
    <property type="entry name" value="FRUCTOSE-BISPHOSPHATE ALDOLASE"/>
    <property type="match status" value="1"/>
</dbReference>
<name>A0A1W6N121_9HYPH</name>
<dbReference type="InterPro" id="IPR000741">
    <property type="entry name" value="FBA_I"/>
</dbReference>
<dbReference type="Gene3D" id="3.20.20.70">
    <property type="entry name" value="Aldolase class I"/>
    <property type="match status" value="1"/>
</dbReference>
<proteinExistence type="inferred from homology"/>
<evidence type="ECO:0000256" key="3">
    <source>
        <dbReference type="ARBA" id="ARBA00010387"/>
    </source>
</evidence>
<gene>
    <name evidence="9" type="ORF">B1812_09170</name>
</gene>
<accession>A0A1W6N121</accession>
<dbReference type="GO" id="GO:0004332">
    <property type="term" value="F:fructose-bisphosphate aldolase activity"/>
    <property type="evidence" value="ECO:0007669"/>
    <property type="project" value="UniProtKB-EC"/>
</dbReference>
<dbReference type="UniPathway" id="UPA00109">
    <property type="reaction ID" value="UER00183"/>
</dbReference>
<dbReference type="AlphaFoldDB" id="A0A1W6N121"/>
<dbReference type="SUPFAM" id="SSF51569">
    <property type="entry name" value="Aldolase"/>
    <property type="match status" value="1"/>
</dbReference>
<dbReference type="FunFam" id="3.20.20.70:FF:000140">
    <property type="entry name" value="Fructose-bisphosphate aldolase"/>
    <property type="match status" value="1"/>
</dbReference>
<evidence type="ECO:0000256" key="7">
    <source>
        <dbReference type="ARBA" id="ARBA00029799"/>
    </source>
</evidence>
<comment type="similarity">
    <text evidence="3">Belongs to the class I fructose-bisphosphate aldolase family.</text>
</comment>
<dbReference type="InterPro" id="IPR013785">
    <property type="entry name" value="Aldolase_TIM"/>
</dbReference>
<dbReference type="KEGG" id="mbry:B1812_09170"/>
<evidence type="ECO:0000256" key="5">
    <source>
        <dbReference type="ARBA" id="ARBA00023152"/>
    </source>
</evidence>
<evidence type="ECO:0000256" key="8">
    <source>
        <dbReference type="ARBA" id="ARBA00072515"/>
    </source>
</evidence>